<evidence type="ECO:0000256" key="1">
    <source>
        <dbReference type="SAM" id="Coils"/>
    </source>
</evidence>
<gene>
    <name evidence="2" type="ORF">TrCOL_g8036</name>
</gene>
<feature type="coiled-coil region" evidence="1">
    <location>
        <begin position="91"/>
        <end position="118"/>
    </location>
</feature>
<dbReference type="AlphaFoldDB" id="A0A9W7L2A1"/>
<dbReference type="EMBL" id="BRYA01000593">
    <property type="protein sequence ID" value="GMI24772.1"/>
    <property type="molecule type" value="Genomic_DNA"/>
</dbReference>
<proteinExistence type="predicted"/>
<evidence type="ECO:0000313" key="3">
    <source>
        <dbReference type="Proteomes" id="UP001165065"/>
    </source>
</evidence>
<protein>
    <submittedName>
        <fullName evidence="2">Uncharacterized protein</fullName>
    </submittedName>
</protein>
<keyword evidence="3" id="KW-1185">Reference proteome</keyword>
<accession>A0A9W7L2A1</accession>
<evidence type="ECO:0000313" key="2">
    <source>
        <dbReference type="EMBL" id="GMI24772.1"/>
    </source>
</evidence>
<organism evidence="2 3">
    <name type="scientific">Triparma columacea</name>
    <dbReference type="NCBI Taxonomy" id="722753"/>
    <lineage>
        <taxon>Eukaryota</taxon>
        <taxon>Sar</taxon>
        <taxon>Stramenopiles</taxon>
        <taxon>Ochrophyta</taxon>
        <taxon>Bolidophyceae</taxon>
        <taxon>Parmales</taxon>
        <taxon>Triparmaceae</taxon>
        <taxon>Triparma</taxon>
    </lineage>
</organism>
<sequence length="153" mass="17070">MNNEWDDPHCIVANDLSISFEGDSVSSSVESSSSPSPIQILPIDQSSSVLLVEASSGVEDTFVVDSAPIPATHDPLALRILEEDRLASIVLSNASTEIEVLKGRIEKARQVRMKKNRNEQYDEGESKQRDGWRYIVKLIDMESNPRDKIDKSR</sequence>
<keyword evidence="1" id="KW-0175">Coiled coil</keyword>
<reference evidence="3" key="1">
    <citation type="journal article" date="2023" name="Commun. Biol.">
        <title>Genome analysis of Parmales, the sister group of diatoms, reveals the evolutionary specialization of diatoms from phago-mixotrophs to photoautotrophs.</title>
        <authorList>
            <person name="Ban H."/>
            <person name="Sato S."/>
            <person name="Yoshikawa S."/>
            <person name="Yamada K."/>
            <person name="Nakamura Y."/>
            <person name="Ichinomiya M."/>
            <person name="Sato N."/>
            <person name="Blanc-Mathieu R."/>
            <person name="Endo H."/>
            <person name="Kuwata A."/>
            <person name="Ogata H."/>
        </authorList>
    </citation>
    <scope>NUCLEOTIDE SEQUENCE [LARGE SCALE GENOMIC DNA]</scope>
</reference>
<name>A0A9W7L2A1_9STRA</name>
<dbReference type="Proteomes" id="UP001165065">
    <property type="component" value="Unassembled WGS sequence"/>
</dbReference>
<comment type="caution">
    <text evidence="2">The sequence shown here is derived from an EMBL/GenBank/DDBJ whole genome shotgun (WGS) entry which is preliminary data.</text>
</comment>